<dbReference type="SUPFAM" id="SSF50494">
    <property type="entry name" value="Trypsin-like serine proteases"/>
    <property type="match status" value="1"/>
</dbReference>
<name>A0ABV9NE83_9PROT</name>
<evidence type="ECO:0000313" key="7">
    <source>
        <dbReference type="Proteomes" id="UP001596024"/>
    </source>
</evidence>
<dbReference type="InterPro" id="IPR001254">
    <property type="entry name" value="Trypsin_dom"/>
</dbReference>
<dbReference type="InterPro" id="IPR009003">
    <property type="entry name" value="Peptidase_S1_PA"/>
</dbReference>
<dbReference type="Gene3D" id="2.40.10.10">
    <property type="entry name" value="Trypsin-like serine proteases"/>
    <property type="match status" value="2"/>
</dbReference>
<proteinExistence type="predicted"/>
<dbReference type="InterPro" id="IPR043504">
    <property type="entry name" value="Peptidase_S1_PA_chymotrypsin"/>
</dbReference>
<dbReference type="InterPro" id="IPR033116">
    <property type="entry name" value="TRYPSIN_SER"/>
</dbReference>
<evidence type="ECO:0000256" key="4">
    <source>
        <dbReference type="SAM" id="SignalP"/>
    </source>
</evidence>
<sequence>MRAFLGALALAAGIAIAGAAAYFDRTDAGAQEADTSLSAMSDPTILTSRDYARIIQQFQKPVPERPGDARPAGFTGDDSCRHANDGECDEPGIGTGACPAGTDYSDCWRIATGQEDDSCRWANDGECDEPGFGTGACTQGTDVSDCGDVTHLRFRDDSCEFAFDGVCDEPGIGTGRCPARTDRSDCGGRHRPLTINDHFFGHDDRVLMDTAQFPWSVIGTIQTDRGGTCTATLVAPNVIATAAHCIHREGQLHAGGVFTTGFALPGGPRTARTVDHLIDEEWDSQRFSQTDEIDGTDWALLRLDQPLGDELGFVGVLDIVADRSERETRNARIWQAGYSWDTGANLSGNEDCRILTAYPDDTISHDCDTTRGDSGSPFMVHENGEWQVIATDSNFRRNPDGPFIYISSRSSRWVHLIDDFAAGRIGAGGVRPQGPGKPGASRPVKVENGSLEH</sequence>
<dbReference type="InterPro" id="IPR050966">
    <property type="entry name" value="Glutamyl_endopeptidase"/>
</dbReference>
<keyword evidence="6" id="KW-0378">Hydrolase</keyword>
<keyword evidence="2" id="KW-1015">Disulfide bond</keyword>
<gene>
    <name evidence="6" type="ORF">ACFPB0_09810</name>
</gene>
<feature type="region of interest" description="Disordered" evidence="3">
    <location>
        <begin position="427"/>
        <end position="453"/>
    </location>
</feature>
<keyword evidence="1 4" id="KW-0732">Signal</keyword>
<dbReference type="Proteomes" id="UP001596024">
    <property type="component" value="Unassembled WGS sequence"/>
</dbReference>
<evidence type="ECO:0000256" key="2">
    <source>
        <dbReference type="ARBA" id="ARBA00023157"/>
    </source>
</evidence>
<dbReference type="PROSITE" id="PS00135">
    <property type="entry name" value="TRYPSIN_SER"/>
    <property type="match status" value="1"/>
</dbReference>
<feature type="chain" id="PRO_5045653050" evidence="4">
    <location>
        <begin position="20"/>
        <end position="453"/>
    </location>
</feature>
<organism evidence="6 7">
    <name type="scientific">Glycocaulis abyssi</name>
    <dbReference type="NCBI Taxonomy" id="1433403"/>
    <lineage>
        <taxon>Bacteria</taxon>
        <taxon>Pseudomonadati</taxon>
        <taxon>Pseudomonadota</taxon>
        <taxon>Alphaproteobacteria</taxon>
        <taxon>Maricaulales</taxon>
        <taxon>Maricaulaceae</taxon>
        <taxon>Glycocaulis</taxon>
    </lineage>
</organism>
<dbReference type="EMBL" id="JBHSGQ010000004">
    <property type="protein sequence ID" value="MFC4725584.1"/>
    <property type="molecule type" value="Genomic_DNA"/>
</dbReference>
<dbReference type="EC" id="3.4.21.-" evidence="6"/>
<accession>A0ABV9NE83</accession>
<dbReference type="PANTHER" id="PTHR15462">
    <property type="entry name" value="SERINE PROTEASE"/>
    <property type="match status" value="1"/>
</dbReference>
<evidence type="ECO:0000259" key="5">
    <source>
        <dbReference type="SMART" id="SM00020"/>
    </source>
</evidence>
<dbReference type="RefSeq" id="WP_371393325.1">
    <property type="nucleotide sequence ID" value="NZ_CP163421.1"/>
</dbReference>
<protein>
    <submittedName>
        <fullName evidence="6">Trypsin-like serine peptidase</fullName>
        <ecNumber evidence="6">3.4.21.-</ecNumber>
    </submittedName>
</protein>
<dbReference type="PANTHER" id="PTHR15462:SF8">
    <property type="entry name" value="SERINE PROTEASE"/>
    <property type="match status" value="1"/>
</dbReference>
<evidence type="ECO:0000313" key="6">
    <source>
        <dbReference type="EMBL" id="MFC4725584.1"/>
    </source>
</evidence>
<reference evidence="7" key="1">
    <citation type="journal article" date="2019" name="Int. J. Syst. Evol. Microbiol.">
        <title>The Global Catalogue of Microorganisms (GCM) 10K type strain sequencing project: providing services to taxonomists for standard genome sequencing and annotation.</title>
        <authorList>
            <consortium name="The Broad Institute Genomics Platform"/>
            <consortium name="The Broad Institute Genome Sequencing Center for Infectious Disease"/>
            <person name="Wu L."/>
            <person name="Ma J."/>
        </authorList>
    </citation>
    <scope>NUCLEOTIDE SEQUENCE [LARGE SCALE GENOMIC DNA]</scope>
    <source>
        <strain evidence="7">CCUG 62981</strain>
    </source>
</reference>
<feature type="signal peptide" evidence="4">
    <location>
        <begin position="1"/>
        <end position="19"/>
    </location>
</feature>
<comment type="caution">
    <text evidence="6">The sequence shown here is derived from an EMBL/GenBank/DDBJ whole genome shotgun (WGS) entry which is preliminary data.</text>
</comment>
<evidence type="ECO:0000256" key="3">
    <source>
        <dbReference type="SAM" id="MobiDB-lite"/>
    </source>
</evidence>
<dbReference type="SMART" id="SM00020">
    <property type="entry name" value="Tryp_SPc"/>
    <property type="match status" value="1"/>
</dbReference>
<dbReference type="Pfam" id="PF00089">
    <property type="entry name" value="Trypsin"/>
    <property type="match status" value="1"/>
</dbReference>
<dbReference type="GO" id="GO:0016787">
    <property type="term" value="F:hydrolase activity"/>
    <property type="evidence" value="ECO:0007669"/>
    <property type="project" value="UniProtKB-KW"/>
</dbReference>
<feature type="domain" description="Peptidase S1" evidence="5">
    <location>
        <begin position="205"/>
        <end position="414"/>
    </location>
</feature>
<keyword evidence="7" id="KW-1185">Reference proteome</keyword>
<dbReference type="InterPro" id="IPR001314">
    <property type="entry name" value="Peptidase_S1A"/>
</dbReference>
<dbReference type="PRINTS" id="PR00722">
    <property type="entry name" value="CHYMOTRYPSIN"/>
</dbReference>
<evidence type="ECO:0000256" key="1">
    <source>
        <dbReference type="ARBA" id="ARBA00022729"/>
    </source>
</evidence>